<organism evidence="2 3">
    <name type="scientific">Mycoplasmopsis gallinacea</name>
    <dbReference type="NCBI Taxonomy" id="29556"/>
    <lineage>
        <taxon>Bacteria</taxon>
        <taxon>Bacillati</taxon>
        <taxon>Mycoplasmatota</taxon>
        <taxon>Mycoplasmoidales</taxon>
        <taxon>Metamycoplasmataceae</taxon>
        <taxon>Mycoplasmopsis</taxon>
    </lineage>
</organism>
<dbReference type="Proteomes" id="UP000503310">
    <property type="component" value="Chromosome"/>
</dbReference>
<dbReference type="SUPFAM" id="SSF52540">
    <property type="entry name" value="P-loop containing nucleoside triphosphate hydrolases"/>
    <property type="match status" value="1"/>
</dbReference>
<evidence type="ECO:0000313" key="3">
    <source>
        <dbReference type="Proteomes" id="UP000503310"/>
    </source>
</evidence>
<dbReference type="RefSeq" id="WP_167845329.1">
    <property type="nucleotide sequence ID" value="NZ_CP047225.1"/>
</dbReference>
<reference evidence="2 3" key="1">
    <citation type="submission" date="2019-12" db="EMBL/GenBank/DDBJ databases">
        <title>Sequencing and analysis of the whole genome of Mycoplasma gallinaceum strain Peacock20181011.</title>
        <authorList>
            <person name="Liu X."/>
            <person name="Qin Z."/>
            <person name="Xu H."/>
        </authorList>
    </citation>
    <scope>NUCLEOTIDE SEQUENCE [LARGE SCALE GENOMIC DNA]</scope>
    <source>
        <strain evidence="2 3">Peacock20181011</strain>
    </source>
</reference>
<dbReference type="PROSITE" id="PS51199">
    <property type="entry name" value="SF4_HELICASE"/>
    <property type="match status" value="1"/>
</dbReference>
<dbReference type="GO" id="GO:0005524">
    <property type="term" value="F:ATP binding"/>
    <property type="evidence" value="ECO:0007669"/>
    <property type="project" value="InterPro"/>
</dbReference>
<dbReference type="InterPro" id="IPR016136">
    <property type="entry name" value="DNA_helicase_N/primase_C"/>
</dbReference>
<dbReference type="Gene3D" id="1.10.860.10">
    <property type="entry name" value="DNAb Helicase, Chain A"/>
    <property type="match status" value="1"/>
</dbReference>
<gene>
    <name evidence="2" type="ORF">GOQ20_02915</name>
</gene>
<dbReference type="PANTHER" id="PTHR30153">
    <property type="entry name" value="REPLICATIVE DNA HELICASE DNAB"/>
    <property type="match status" value="1"/>
</dbReference>
<dbReference type="PANTHER" id="PTHR30153:SF2">
    <property type="entry name" value="REPLICATIVE DNA HELICASE"/>
    <property type="match status" value="1"/>
</dbReference>
<dbReference type="InterPro" id="IPR007694">
    <property type="entry name" value="DNA_helicase_DnaB-like_C"/>
</dbReference>
<dbReference type="AlphaFoldDB" id="A0A6H0V200"/>
<dbReference type="GO" id="GO:0005829">
    <property type="term" value="C:cytosol"/>
    <property type="evidence" value="ECO:0007669"/>
    <property type="project" value="TreeGrafter"/>
</dbReference>
<evidence type="ECO:0000313" key="2">
    <source>
        <dbReference type="EMBL" id="QIW62361.1"/>
    </source>
</evidence>
<dbReference type="InterPro" id="IPR027417">
    <property type="entry name" value="P-loop_NTPase"/>
</dbReference>
<feature type="domain" description="SF4 helicase" evidence="1">
    <location>
        <begin position="195"/>
        <end position="470"/>
    </location>
</feature>
<protein>
    <submittedName>
        <fullName evidence="2">AAA family ATPase</fullName>
    </submittedName>
</protein>
<dbReference type="EMBL" id="CP047225">
    <property type="protein sequence ID" value="QIW62361.1"/>
    <property type="molecule type" value="Genomic_DNA"/>
</dbReference>
<dbReference type="GO" id="GO:0006260">
    <property type="term" value="P:DNA replication"/>
    <property type="evidence" value="ECO:0007669"/>
    <property type="project" value="InterPro"/>
</dbReference>
<dbReference type="GO" id="GO:0003678">
    <property type="term" value="F:DNA helicase activity"/>
    <property type="evidence" value="ECO:0007669"/>
    <property type="project" value="InterPro"/>
</dbReference>
<proteinExistence type="predicted"/>
<dbReference type="Pfam" id="PF03796">
    <property type="entry name" value="DnaB_C"/>
    <property type="match status" value="1"/>
</dbReference>
<dbReference type="Gene3D" id="3.40.50.300">
    <property type="entry name" value="P-loop containing nucleotide triphosphate hydrolases"/>
    <property type="match status" value="1"/>
</dbReference>
<accession>A0A6H0V200</accession>
<evidence type="ECO:0000259" key="1">
    <source>
        <dbReference type="PROSITE" id="PS51199"/>
    </source>
</evidence>
<sequence>MNKFQFKDLAKLINPNTIYKDIQLERNVLNILIVDDEQQRLGVDYLNENTFFDIRNRELFSLIKNEKAKFKNKSITFNYEDIASFLEKPEIKQQYKNIDNYYLNLILSSGLANSKNLKDYSDRLIELEQMRLFEAFSLRKIPEFLKDKNIKLDDISKELNTFFDLNLSTTSGVGQFKRIDELMIDYSNQLQEMKEKPEQGKILSYFPEIDEITQGFKPGQLIVIAARPSVGKTAFSLNLAQKISYQNLEKNRIGKNVAFISLEMTSNELLSRTISSVMKIPLNKLQDPFQFTENDIEKLNTFNYSFLPKMKLQFDDTPKCKLKEIIWKIKKLNKNLKGQLDVVFIDYLELIDASENSRNRTEQVSIISRALKTLALEEKITVVALSQLNRVVEQRENNTPQLHDLRDSGSVEQDADIVIFLNKIKDANSFNNDVWKVNLTVAKNRNGKLGNTTLYYKGEFVCFQTKKLLKKNQMIKEQTKQNQIEAQKQIQNEETILQEQTL</sequence>
<name>A0A6H0V200_9BACT</name>